<dbReference type="PROSITE" id="PS00028">
    <property type="entry name" value="ZINC_FINGER_C2H2_1"/>
    <property type="match status" value="1"/>
</dbReference>
<dbReference type="SUPFAM" id="SSF57667">
    <property type="entry name" value="beta-beta-alpha zinc fingers"/>
    <property type="match status" value="1"/>
</dbReference>
<reference evidence="11" key="3">
    <citation type="submission" date="2020-05" db="EMBL/GenBank/DDBJ databases">
        <title>Electrophorus electricus (electric eel) genome, fEleEle1, primary haplotype.</title>
        <authorList>
            <person name="Myers G."/>
            <person name="Meyer A."/>
            <person name="Fedrigo O."/>
            <person name="Formenti G."/>
            <person name="Rhie A."/>
            <person name="Tracey A."/>
            <person name="Sims Y."/>
            <person name="Jarvis E.D."/>
        </authorList>
    </citation>
    <scope>NUCLEOTIDE SEQUENCE [LARGE SCALE GENOMIC DNA]</scope>
</reference>
<dbReference type="PANTHER" id="PTHR46105:SF19">
    <property type="entry name" value="ZINC FINGER AND BTB DOMAIN-CONTAINING 22B"/>
    <property type="match status" value="1"/>
</dbReference>
<reference evidence="12" key="2">
    <citation type="journal article" date="2017" name="Sci. Adv.">
        <title>A tail of two voltages: Proteomic comparison of the three electric organs of the electric eel.</title>
        <authorList>
            <person name="Traeger L.L."/>
            <person name="Sabat G."/>
            <person name="Barrett-Wilt G.A."/>
            <person name="Wells G.B."/>
            <person name="Sussman M.R."/>
        </authorList>
    </citation>
    <scope>NUCLEOTIDE SEQUENCE [LARGE SCALE GENOMIC DNA]</scope>
</reference>
<evidence type="ECO:0000256" key="5">
    <source>
        <dbReference type="ARBA" id="ARBA00022833"/>
    </source>
</evidence>
<dbReference type="InterPro" id="IPR050457">
    <property type="entry name" value="ZnFinger_BTB_dom_contain"/>
</dbReference>
<dbReference type="InterPro" id="IPR000210">
    <property type="entry name" value="BTB/POZ_dom"/>
</dbReference>
<dbReference type="Ensembl" id="ENSEEET00000048447.2">
    <property type="protein sequence ID" value="ENSEEEP00000047919.1"/>
    <property type="gene ID" value="ENSEEEG00000022562.2"/>
</dbReference>
<dbReference type="STRING" id="8005.ENSEEEP00000047919"/>
<reference evidence="11" key="4">
    <citation type="submission" date="2025-08" db="UniProtKB">
        <authorList>
            <consortium name="Ensembl"/>
        </authorList>
    </citation>
    <scope>IDENTIFICATION</scope>
</reference>
<dbReference type="GeneTree" id="ENSGT00940000160991"/>
<evidence type="ECO:0000313" key="11">
    <source>
        <dbReference type="Ensembl" id="ENSEEEP00000047919.1"/>
    </source>
</evidence>
<evidence type="ECO:0000256" key="3">
    <source>
        <dbReference type="ARBA" id="ARBA00022737"/>
    </source>
</evidence>
<dbReference type="InterPro" id="IPR011333">
    <property type="entry name" value="SKP1/BTB/POZ_sf"/>
</dbReference>
<dbReference type="RefSeq" id="XP_026872081.1">
    <property type="nucleotide sequence ID" value="XM_027016280.2"/>
</dbReference>
<reference evidence="11" key="5">
    <citation type="submission" date="2025-09" db="UniProtKB">
        <authorList>
            <consortium name="Ensembl"/>
        </authorList>
    </citation>
    <scope>IDENTIFICATION</scope>
</reference>
<dbReference type="OrthoDB" id="8117402at2759"/>
<evidence type="ECO:0000259" key="10">
    <source>
        <dbReference type="PROSITE" id="PS50157"/>
    </source>
</evidence>
<keyword evidence="3" id="KW-0677">Repeat</keyword>
<keyword evidence="12" id="KW-1185">Reference proteome</keyword>
<keyword evidence="4 7" id="KW-0863">Zinc-finger</keyword>
<dbReference type="RefSeq" id="XP_026872080.1">
    <property type="nucleotide sequence ID" value="XM_027016279.2"/>
</dbReference>
<evidence type="ECO:0000259" key="9">
    <source>
        <dbReference type="PROSITE" id="PS50097"/>
    </source>
</evidence>
<dbReference type="GeneID" id="113581262"/>
<keyword evidence="6" id="KW-0539">Nucleus</keyword>
<evidence type="ECO:0000256" key="2">
    <source>
        <dbReference type="ARBA" id="ARBA00022723"/>
    </source>
</evidence>
<organism evidence="11 12">
    <name type="scientific">Electrophorus electricus</name>
    <name type="common">Electric eel</name>
    <name type="synonym">Gymnotus electricus</name>
    <dbReference type="NCBI Taxonomy" id="8005"/>
    <lineage>
        <taxon>Eukaryota</taxon>
        <taxon>Metazoa</taxon>
        <taxon>Chordata</taxon>
        <taxon>Craniata</taxon>
        <taxon>Vertebrata</taxon>
        <taxon>Euteleostomi</taxon>
        <taxon>Actinopterygii</taxon>
        <taxon>Neopterygii</taxon>
        <taxon>Teleostei</taxon>
        <taxon>Ostariophysi</taxon>
        <taxon>Gymnotiformes</taxon>
        <taxon>Gymnotoidei</taxon>
        <taxon>Gymnotidae</taxon>
        <taxon>Electrophorus</taxon>
    </lineage>
</organism>
<dbReference type="GO" id="GO:0008270">
    <property type="term" value="F:zinc ion binding"/>
    <property type="evidence" value="ECO:0007669"/>
    <property type="project" value="UniProtKB-KW"/>
</dbReference>
<accession>A0A4W4HFX8</accession>
<feature type="domain" description="BTB" evidence="9">
    <location>
        <begin position="47"/>
        <end position="111"/>
    </location>
</feature>
<dbReference type="Gene3D" id="3.30.710.10">
    <property type="entry name" value="Potassium Channel Kv1.1, Chain A"/>
    <property type="match status" value="1"/>
</dbReference>
<dbReference type="OMA" id="KPYDCLS"/>
<keyword evidence="5" id="KW-0862">Zinc</keyword>
<keyword evidence="2" id="KW-0479">Metal-binding</keyword>
<dbReference type="KEGG" id="eee:113581262"/>
<dbReference type="CTD" id="64809"/>
<dbReference type="SUPFAM" id="SSF54695">
    <property type="entry name" value="POZ domain"/>
    <property type="match status" value="1"/>
</dbReference>
<evidence type="ECO:0000256" key="7">
    <source>
        <dbReference type="PROSITE-ProRule" id="PRU00042"/>
    </source>
</evidence>
<feature type="region of interest" description="Disordered" evidence="8">
    <location>
        <begin position="234"/>
        <end position="301"/>
    </location>
</feature>
<dbReference type="GO" id="GO:0005634">
    <property type="term" value="C:nucleus"/>
    <property type="evidence" value="ECO:0007669"/>
    <property type="project" value="UniProtKB-SubCell"/>
</dbReference>
<dbReference type="PROSITE" id="PS50097">
    <property type="entry name" value="BTB"/>
    <property type="match status" value="1"/>
</dbReference>
<feature type="compositionally biased region" description="Polar residues" evidence="8">
    <location>
        <begin position="600"/>
        <end position="611"/>
    </location>
</feature>
<name>A0A4W4HFX8_ELEEL</name>
<feature type="compositionally biased region" description="Basic residues" evidence="8">
    <location>
        <begin position="250"/>
        <end position="263"/>
    </location>
</feature>
<evidence type="ECO:0000256" key="8">
    <source>
        <dbReference type="SAM" id="MobiDB-lite"/>
    </source>
</evidence>
<feature type="compositionally biased region" description="Acidic residues" evidence="8">
    <location>
        <begin position="234"/>
        <end position="247"/>
    </location>
</feature>
<dbReference type="GO" id="GO:0000981">
    <property type="term" value="F:DNA-binding transcription factor activity, RNA polymerase II-specific"/>
    <property type="evidence" value="ECO:0007669"/>
    <property type="project" value="TreeGrafter"/>
</dbReference>
<dbReference type="Pfam" id="PF00651">
    <property type="entry name" value="BTB"/>
    <property type="match status" value="1"/>
</dbReference>
<dbReference type="FunFam" id="3.30.160.60:FF:000145">
    <property type="entry name" value="Zinc finger protein 574"/>
    <property type="match status" value="1"/>
</dbReference>
<proteinExistence type="predicted"/>
<feature type="domain" description="C2H2-type" evidence="10">
    <location>
        <begin position="550"/>
        <end position="569"/>
    </location>
</feature>
<feature type="region of interest" description="Disordered" evidence="8">
    <location>
        <begin position="572"/>
        <end position="633"/>
    </location>
</feature>
<dbReference type="SMART" id="SM00225">
    <property type="entry name" value="BTB"/>
    <property type="match status" value="1"/>
</dbReference>
<evidence type="ECO:0000256" key="4">
    <source>
        <dbReference type="ARBA" id="ARBA00022771"/>
    </source>
</evidence>
<dbReference type="Gene3D" id="3.30.160.60">
    <property type="entry name" value="Classic Zinc Finger"/>
    <property type="match status" value="1"/>
</dbReference>
<reference evidence="12" key="1">
    <citation type="journal article" date="2014" name="Science">
        <title>Nonhuman genetics. Genomic basis for the convergent evolution of electric organs.</title>
        <authorList>
            <person name="Gallant J.R."/>
            <person name="Traeger L.L."/>
            <person name="Volkening J.D."/>
            <person name="Moffett H."/>
            <person name="Chen P.H."/>
            <person name="Novina C.D."/>
            <person name="Phillips G.N.Jr."/>
            <person name="Anand R."/>
            <person name="Wells G.B."/>
            <person name="Pinch M."/>
            <person name="Guth R."/>
            <person name="Unguez G.A."/>
            <person name="Albert J.S."/>
            <person name="Zakon H.H."/>
            <person name="Samanta M.P."/>
            <person name="Sussman M.R."/>
        </authorList>
    </citation>
    <scope>NUCLEOTIDE SEQUENCE [LARGE SCALE GENOMIC DNA]</scope>
</reference>
<sequence length="684" mass="73655">MQSAAVENSCDGTSGVPAGSVVQVCFPSIQASVLDSLNRQREDGQLCDLAINVQGQVFKAHRCVLAASSPYFHDQVLLKNMSTVSIPAVMDPLAFESVLRCAYTGQLRMLREDIVNYLTVGSVLQMWHIVDKCTELLKESKGGSSGPRGTDIAPENTGCSSSANKDVYGDGGDTQSIVHPPNRPSLSESQSPSSTNYFSPKDASFSGAMATMGGMHSTPNYCMPSSREEALLIEEEDDEEDDDDDELLYPRKRGRGTSRRKKSTPSSDQEVGVSDSFGVSSYQDGEASPRPKRPTYSQPSIMPRKQWVVVKTEHSRDDDLIVVSGEEGGDDEEERELEIAKERERERTFNISNVRTLSADLGSREEMETQVDYCQSSEDYLKFESSLMDQGSSQHSLGNPSQTSSRAVSALLGSVQSAAARAQLFPLDMQGNQILLYNQAPLDSSPPIGVSGSLSGVSSKGSIEHGAAHLSVQGGIDSGLESLDGNGTGTSGKVFMCHCGKKFTHKSMRDRHINMHLDLRPFHCPVCAKKFKMKHHLTEHMKTHTGLKPYDCHGCGKKFMWRDSFMRHRSHCERRGGISGTSEARGSEGSVISPPHLLQHASSGSEGTQGSIDDRSGISVLSPHHSSSSNGVPCLTMAVPGPLLGINTQSGMYGLSSGVLGLGVSRDGCGEEVSEVSVGESSVT</sequence>
<dbReference type="SMART" id="SM00355">
    <property type="entry name" value="ZnF_C2H2"/>
    <property type="match status" value="3"/>
</dbReference>
<evidence type="ECO:0000256" key="1">
    <source>
        <dbReference type="ARBA" id="ARBA00004123"/>
    </source>
</evidence>
<dbReference type="AlphaFoldDB" id="A0A4W4HFX8"/>
<feature type="region of interest" description="Disordered" evidence="8">
    <location>
        <begin position="139"/>
        <end position="200"/>
    </location>
</feature>
<dbReference type="Proteomes" id="UP000314983">
    <property type="component" value="Chromosome 8"/>
</dbReference>
<dbReference type="PROSITE" id="PS50157">
    <property type="entry name" value="ZINC_FINGER_C2H2_2"/>
    <property type="match status" value="3"/>
</dbReference>
<dbReference type="GO" id="GO:0000978">
    <property type="term" value="F:RNA polymerase II cis-regulatory region sequence-specific DNA binding"/>
    <property type="evidence" value="ECO:0007669"/>
    <property type="project" value="TreeGrafter"/>
</dbReference>
<comment type="subcellular location">
    <subcellularLocation>
        <location evidence="1">Nucleus</location>
    </subcellularLocation>
</comment>
<feature type="compositionally biased region" description="Low complexity" evidence="8">
    <location>
        <begin position="617"/>
        <end position="633"/>
    </location>
</feature>
<feature type="domain" description="C2H2-type" evidence="10">
    <location>
        <begin position="522"/>
        <end position="549"/>
    </location>
</feature>
<evidence type="ECO:0000256" key="6">
    <source>
        <dbReference type="ARBA" id="ARBA00023242"/>
    </source>
</evidence>
<feature type="compositionally biased region" description="Low complexity" evidence="8">
    <location>
        <begin position="185"/>
        <end position="194"/>
    </location>
</feature>
<gene>
    <name evidence="11" type="primary">zbtb22b</name>
</gene>
<dbReference type="InterPro" id="IPR036236">
    <property type="entry name" value="Znf_C2H2_sf"/>
</dbReference>
<evidence type="ECO:0000313" key="12">
    <source>
        <dbReference type="Proteomes" id="UP000314983"/>
    </source>
</evidence>
<evidence type="ECO:0008006" key="13">
    <source>
        <dbReference type="Google" id="ProtNLM"/>
    </source>
</evidence>
<dbReference type="PANTHER" id="PTHR46105">
    <property type="entry name" value="AGAP004733-PA"/>
    <property type="match status" value="1"/>
</dbReference>
<protein>
    <recommendedName>
        <fullName evidence="13">Zinc finger and BTB domain containing 22b</fullName>
    </recommendedName>
</protein>
<dbReference type="InterPro" id="IPR013087">
    <property type="entry name" value="Znf_C2H2_type"/>
</dbReference>
<feature type="domain" description="C2H2-type" evidence="10">
    <location>
        <begin position="495"/>
        <end position="521"/>
    </location>
</feature>